<dbReference type="PROSITE" id="PS00086">
    <property type="entry name" value="CYTOCHROME_P450"/>
    <property type="match status" value="1"/>
</dbReference>
<proteinExistence type="inferred from homology"/>
<feature type="binding site" description="axial binding residue" evidence="7">
    <location>
        <position position="433"/>
    </location>
    <ligand>
        <name>heme</name>
        <dbReference type="ChEBI" id="CHEBI:30413"/>
    </ligand>
    <ligandPart>
        <name>Fe</name>
        <dbReference type="ChEBI" id="CHEBI:18248"/>
    </ligandPart>
</feature>
<dbReference type="InterPro" id="IPR017972">
    <property type="entry name" value="Cyt_P450_CS"/>
</dbReference>
<accession>A0A2K3Q8G1</accession>
<dbReference type="PRINTS" id="PR00463">
    <property type="entry name" value="EP450I"/>
</dbReference>
<evidence type="ECO:0000256" key="8">
    <source>
        <dbReference type="RuleBase" id="RU000461"/>
    </source>
</evidence>
<dbReference type="Proteomes" id="UP000236621">
    <property type="component" value="Unassembled WGS sequence"/>
</dbReference>
<evidence type="ECO:0000256" key="6">
    <source>
        <dbReference type="ARBA" id="ARBA00023004"/>
    </source>
</evidence>
<dbReference type="OrthoDB" id="1470350at2759"/>
<gene>
    <name evidence="9" type="ORF">TCAP_06302</name>
</gene>
<keyword evidence="8 9" id="KW-0503">Monooxygenase</keyword>
<dbReference type="PANTHER" id="PTHR24305">
    <property type="entry name" value="CYTOCHROME P450"/>
    <property type="match status" value="1"/>
</dbReference>
<keyword evidence="4 7" id="KW-0479">Metal-binding</keyword>
<evidence type="ECO:0000256" key="5">
    <source>
        <dbReference type="ARBA" id="ARBA00023002"/>
    </source>
</evidence>
<dbReference type="GO" id="GO:0016705">
    <property type="term" value="F:oxidoreductase activity, acting on paired donors, with incorporation or reduction of molecular oxygen"/>
    <property type="evidence" value="ECO:0007669"/>
    <property type="project" value="InterPro"/>
</dbReference>
<dbReference type="AlphaFoldDB" id="A0A2K3Q8G1"/>
<dbReference type="GO" id="GO:0005506">
    <property type="term" value="F:iron ion binding"/>
    <property type="evidence" value="ECO:0007669"/>
    <property type="project" value="InterPro"/>
</dbReference>
<evidence type="ECO:0000256" key="3">
    <source>
        <dbReference type="ARBA" id="ARBA00022617"/>
    </source>
</evidence>
<dbReference type="SUPFAM" id="SSF48264">
    <property type="entry name" value="Cytochrome P450"/>
    <property type="match status" value="1"/>
</dbReference>
<evidence type="ECO:0000313" key="10">
    <source>
        <dbReference type="Proteomes" id="UP000236621"/>
    </source>
</evidence>
<dbReference type="InterPro" id="IPR001128">
    <property type="entry name" value="Cyt_P450"/>
</dbReference>
<name>A0A2K3Q8G1_9HYPO</name>
<dbReference type="STRING" id="45235.A0A2K3Q8G1"/>
<evidence type="ECO:0000313" key="9">
    <source>
        <dbReference type="EMBL" id="PNY23763.1"/>
    </source>
</evidence>
<comment type="similarity">
    <text evidence="2 8">Belongs to the cytochrome P450 family.</text>
</comment>
<dbReference type="PANTHER" id="PTHR24305:SF96">
    <property type="entry name" value="CYTOCHROME P450 MONOOXYGENASE STCB-RELATED"/>
    <property type="match status" value="1"/>
</dbReference>
<evidence type="ECO:0000256" key="7">
    <source>
        <dbReference type="PIRSR" id="PIRSR602401-1"/>
    </source>
</evidence>
<dbReference type="InterPro" id="IPR036396">
    <property type="entry name" value="Cyt_P450_sf"/>
</dbReference>
<keyword evidence="5 8" id="KW-0560">Oxidoreductase</keyword>
<dbReference type="Gene3D" id="1.10.630.10">
    <property type="entry name" value="Cytochrome P450"/>
    <property type="match status" value="1"/>
</dbReference>
<dbReference type="EMBL" id="NRSZ01001052">
    <property type="protein sequence ID" value="PNY23763.1"/>
    <property type="molecule type" value="Genomic_DNA"/>
</dbReference>
<dbReference type="GO" id="GO:0020037">
    <property type="term" value="F:heme binding"/>
    <property type="evidence" value="ECO:0007669"/>
    <property type="project" value="InterPro"/>
</dbReference>
<evidence type="ECO:0000256" key="2">
    <source>
        <dbReference type="ARBA" id="ARBA00010617"/>
    </source>
</evidence>
<keyword evidence="3 7" id="KW-0349">Heme</keyword>
<dbReference type="InterPro" id="IPR050121">
    <property type="entry name" value="Cytochrome_P450_monoxygenase"/>
</dbReference>
<evidence type="ECO:0000256" key="4">
    <source>
        <dbReference type="ARBA" id="ARBA00022723"/>
    </source>
</evidence>
<dbReference type="PRINTS" id="PR00385">
    <property type="entry name" value="P450"/>
</dbReference>
<protein>
    <submittedName>
        <fullName evidence="9">Sterigmatocystin biosynthesis P450 monooxygenase</fullName>
    </submittedName>
</protein>
<keyword evidence="10" id="KW-1185">Reference proteome</keyword>
<dbReference type="InterPro" id="IPR002401">
    <property type="entry name" value="Cyt_P450_E_grp-I"/>
</dbReference>
<dbReference type="Pfam" id="PF00067">
    <property type="entry name" value="p450"/>
    <property type="match status" value="1"/>
</dbReference>
<dbReference type="GO" id="GO:0004497">
    <property type="term" value="F:monooxygenase activity"/>
    <property type="evidence" value="ECO:0007669"/>
    <property type="project" value="UniProtKB-KW"/>
</dbReference>
<reference evidence="9 10" key="1">
    <citation type="submission" date="2017-08" db="EMBL/GenBank/DDBJ databases">
        <title>Harnessing the power of phylogenomics to disentangle the directionality and signatures of interkingdom host jumping in the parasitic fungal genus Tolypocladium.</title>
        <authorList>
            <person name="Quandt C.A."/>
            <person name="Patterson W."/>
            <person name="Spatafora J.W."/>
        </authorList>
    </citation>
    <scope>NUCLEOTIDE SEQUENCE [LARGE SCALE GENOMIC DNA]</scope>
    <source>
        <strain evidence="9 10">CBS 113982</strain>
    </source>
</reference>
<evidence type="ECO:0000256" key="1">
    <source>
        <dbReference type="ARBA" id="ARBA00001971"/>
    </source>
</evidence>
<organism evidence="9 10">
    <name type="scientific">Tolypocladium capitatum</name>
    <dbReference type="NCBI Taxonomy" id="45235"/>
    <lineage>
        <taxon>Eukaryota</taxon>
        <taxon>Fungi</taxon>
        <taxon>Dikarya</taxon>
        <taxon>Ascomycota</taxon>
        <taxon>Pezizomycotina</taxon>
        <taxon>Sordariomycetes</taxon>
        <taxon>Hypocreomycetidae</taxon>
        <taxon>Hypocreales</taxon>
        <taxon>Ophiocordycipitaceae</taxon>
        <taxon>Tolypocladium</taxon>
    </lineage>
</organism>
<comment type="caution">
    <text evidence="9">The sequence shown here is derived from an EMBL/GenBank/DDBJ whole genome shotgun (WGS) entry which is preliminary data.</text>
</comment>
<keyword evidence="6 7" id="KW-0408">Iron</keyword>
<sequence>MGLYLNAGVAQIIGSVLVLAVLRSVYQVLREPTSRVPGPWYSKWTSIVLDFHFLRGKRTRYIHALHHKYGPVVRIGPKAVNITDVAAVKSIYGTKEVFRKSHFYRLITAPGQESIFTTNNVEFHRRHRRLLAGPMSESSLKSLIPTVHDRVELAVEKIGAEMKALGYADVCKWWLFMTTDVIGELTFGDSFRMLELGRKNDYARELERIGRMLSIRTTFPSLGRLSRVLPFPLPVVSGAVRAGLMLTTYATQSLERYQGLVAANPDLVPQTLFTKLFQAGEDGMAFNEIRDEAQAYIVAGSDTTATSLTYLTWAVCRNPGLREALVEELRTLPEGYAEAQLRDLPFLNMVIDETLRLYGAAPAILPRSVPPGGAELAGYRFQEGDVVSTQAYSMHRDPVIFPRPDEFIPTRWASPTKLMKDSFMPFGRGPRVCIGMHLALIELRLAVARFFLAFPEARMSSAEGMCDEDMEPSVYFLQVPSGGRCLVQSA</sequence>
<dbReference type="CDD" id="cd11059">
    <property type="entry name" value="CYP_fungal"/>
    <property type="match status" value="1"/>
</dbReference>
<comment type="cofactor">
    <cofactor evidence="1 7">
        <name>heme</name>
        <dbReference type="ChEBI" id="CHEBI:30413"/>
    </cofactor>
</comment>